<proteinExistence type="predicted"/>
<dbReference type="EMBL" id="UINC01197441">
    <property type="protein sequence ID" value="SVE14933.1"/>
    <property type="molecule type" value="Genomic_DNA"/>
</dbReference>
<dbReference type="AlphaFoldDB" id="A0A383B536"/>
<name>A0A383B536_9ZZZZ</name>
<reference evidence="1" key="1">
    <citation type="submission" date="2018-05" db="EMBL/GenBank/DDBJ databases">
        <authorList>
            <person name="Lanie J.A."/>
            <person name="Ng W.-L."/>
            <person name="Kazmierczak K.M."/>
            <person name="Andrzejewski T.M."/>
            <person name="Davidsen T.M."/>
            <person name="Wayne K.J."/>
            <person name="Tettelin H."/>
            <person name="Glass J.I."/>
            <person name="Rusch D."/>
            <person name="Podicherti R."/>
            <person name="Tsui H.-C.T."/>
            <person name="Winkler M.E."/>
        </authorList>
    </citation>
    <scope>NUCLEOTIDE SEQUENCE</scope>
</reference>
<feature type="non-terminal residue" evidence="1">
    <location>
        <position position="53"/>
    </location>
</feature>
<evidence type="ECO:0000313" key="1">
    <source>
        <dbReference type="EMBL" id="SVE14933.1"/>
    </source>
</evidence>
<protein>
    <submittedName>
        <fullName evidence="1">Uncharacterized protein</fullName>
    </submittedName>
</protein>
<sequence>MKIKVELYGASKDFSPENTIDLDLKSNSRIKDLRNELIKFIDKNHNGNNNFCQ</sequence>
<gene>
    <name evidence="1" type="ORF">METZ01_LOCUS467787</name>
</gene>
<accession>A0A383B536</accession>
<organism evidence="1">
    <name type="scientific">marine metagenome</name>
    <dbReference type="NCBI Taxonomy" id="408172"/>
    <lineage>
        <taxon>unclassified sequences</taxon>
        <taxon>metagenomes</taxon>
        <taxon>ecological metagenomes</taxon>
    </lineage>
</organism>